<dbReference type="NCBIfam" id="TIGR00654">
    <property type="entry name" value="PhzF_family"/>
    <property type="match status" value="1"/>
</dbReference>
<dbReference type="Pfam" id="PF02567">
    <property type="entry name" value="PhzC-PhzF"/>
    <property type="match status" value="1"/>
</dbReference>
<evidence type="ECO:0000256" key="3">
    <source>
        <dbReference type="PIRSR" id="PIRSR016184-1"/>
    </source>
</evidence>
<gene>
    <name evidence="4" type="ORF">FEF65_12145</name>
</gene>
<evidence type="ECO:0000256" key="1">
    <source>
        <dbReference type="ARBA" id="ARBA00008270"/>
    </source>
</evidence>
<keyword evidence="2" id="KW-0413">Isomerase</keyword>
<name>A0A5R9GN68_9PROT</name>
<evidence type="ECO:0000313" key="5">
    <source>
        <dbReference type="Proteomes" id="UP000306585"/>
    </source>
</evidence>
<evidence type="ECO:0000256" key="2">
    <source>
        <dbReference type="ARBA" id="ARBA00023235"/>
    </source>
</evidence>
<protein>
    <submittedName>
        <fullName evidence="4">PhzF family phenazine biosynthesis protein</fullName>
    </submittedName>
</protein>
<dbReference type="PANTHER" id="PTHR13774">
    <property type="entry name" value="PHENAZINE BIOSYNTHESIS PROTEIN"/>
    <property type="match status" value="1"/>
</dbReference>
<accession>A0A5R9GN68</accession>
<dbReference type="EMBL" id="VBRY01000013">
    <property type="protein sequence ID" value="TLS65717.1"/>
    <property type="molecule type" value="Genomic_DNA"/>
</dbReference>
<dbReference type="Gene3D" id="3.10.310.10">
    <property type="entry name" value="Diaminopimelate Epimerase, Chain A, domain 1"/>
    <property type="match status" value="2"/>
</dbReference>
<reference evidence="4 5" key="1">
    <citation type="journal article" date="2019" name="Appl. Environ. Microbiol.">
        <title>Environmental Evidence and Genomic Insight of Iron-oxidizing Bacteria Preference Towards More Corrosion Resistant Stainless Steel at Higher Salinities.</title>
        <authorList>
            <person name="Garrison C.E."/>
            <person name="Price K.A."/>
            <person name="Field E.K."/>
        </authorList>
    </citation>
    <scope>NUCLEOTIDE SEQUENCE [LARGE SCALE GENOMIC DNA]</scope>
    <source>
        <strain evidence="4 5">P3</strain>
    </source>
</reference>
<proteinExistence type="inferred from homology"/>
<dbReference type="PANTHER" id="PTHR13774:SF17">
    <property type="entry name" value="PHENAZINE BIOSYNTHESIS-LIKE DOMAIN-CONTAINING PROTEIN"/>
    <property type="match status" value="1"/>
</dbReference>
<feature type="active site" evidence="3">
    <location>
        <position position="46"/>
    </location>
</feature>
<dbReference type="SUPFAM" id="SSF54506">
    <property type="entry name" value="Diaminopimelate epimerase-like"/>
    <property type="match status" value="1"/>
</dbReference>
<dbReference type="AlphaFoldDB" id="A0A5R9GN68"/>
<dbReference type="GO" id="GO:0005737">
    <property type="term" value="C:cytoplasm"/>
    <property type="evidence" value="ECO:0007669"/>
    <property type="project" value="TreeGrafter"/>
</dbReference>
<keyword evidence="5" id="KW-1185">Reference proteome</keyword>
<dbReference type="PIRSF" id="PIRSF016184">
    <property type="entry name" value="PhzC_PhzF"/>
    <property type="match status" value="1"/>
</dbReference>
<dbReference type="InterPro" id="IPR003719">
    <property type="entry name" value="Phenazine_PhzF-like"/>
</dbReference>
<dbReference type="RefSeq" id="WP_138240095.1">
    <property type="nucleotide sequence ID" value="NZ_VBRY01000013.1"/>
</dbReference>
<organism evidence="4 5">
    <name type="scientific">Mariprofundus erugo</name>
    <dbReference type="NCBI Taxonomy" id="2528639"/>
    <lineage>
        <taxon>Bacteria</taxon>
        <taxon>Pseudomonadati</taxon>
        <taxon>Pseudomonadota</taxon>
        <taxon>Candidatius Mariprofundia</taxon>
        <taxon>Mariprofundales</taxon>
        <taxon>Mariprofundaceae</taxon>
        <taxon>Mariprofundus</taxon>
    </lineage>
</organism>
<sequence>MQLRQYQVDAFSDQVFGGNPAAVVPLSTWPDDAVLQAIAAENNLSETAFFSPSQKGVRLRWFTPVREVDLCGHATLASAHVIFQELASSAAEVLFETHSGELFVKKRGAWLEMDFPASHAVLCPVPEILLRGLARPPVEVLAAEDYLVVVDDESDVLSYVPEHNLLAQLDLRGVIVTAPGRDVDFVSRFFAPKFGIPEDPVTGSAHCALAPYWANRTGRDRLAARQLSRRGGYIDCEVRGKRVLLSGQAVTFMIADIFF</sequence>
<dbReference type="Proteomes" id="UP000306585">
    <property type="component" value="Unassembled WGS sequence"/>
</dbReference>
<dbReference type="GO" id="GO:0016853">
    <property type="term" value="F:isomerase activity"/>
    <property type="evidence" value="ECO:0007669"/>
    <property type="project" value="UniProtKB-KW"/>
</dbReference>
<evidence type="ECO:0000313" key="4">
    <source>
        <dbReference type="EMBL" id="TLS65717.1"/>
    </source>
</evidence>
<comment type="caution">
    <text evidence="4">The sequence shown here is derived from an EMBL/GenBank/DDBJ whole genome shotgun (WGS) entry which is preliminary data.</text>
</comment>
<comment type="similarity">
    <text evidence="1">Belongs to the PhzF family.</text>
</comment>